<accession>A0A829R3N7</accession>
<dbReference type="EMBL" id="AODG01000015">
    <property type="protein sequence ID" value="EUJ26617.1"/>
    <property type="molecule type" value="Genomic_DNA"/>
</dbReference>
<name>A0A829R3N7_LISGR</name>
<gene>
    <name evidence="2" type="ORF">LMUR_12431</name>
</gene>
<proteinExistence type="predicted"/>
<keyword evidence="1" id="KW-0812">Transmembrane</keyword>
<evidence type="ECO:0000313" key="2">
    <source>
        <dbReference type="EMBL" id="EUJ26617.1"/>
    </source>
</evidence>
<feature type="transmembrane region" description="Helical" evidence="1">
    <location>
        <begin position="7"/>
        <end position="26"/>
    </location>
</feature>
<sequence>MQYIKLIIKIILAVILIAFGILDFLNGIFSGGAMVIDIWWNIILNDLIVQGIAYIAMGILFLVNIRWHRIIALVVTILFTVNAIVISSFLNDSTIYITQAVLLISLYLLMFIFRRKV</sequence>
<keyword evidence="1" id="KW-0472">Membrane</keyword>
<dbReference type="Proteomes" id="UP000019251">
    <property type="component" value="Unassembled WGS sequence"/>
</dbReference>
<organism evidence="2 3">
    <name type="scientific">Listeria grayi FSL F6-1183</name>
    <dbReference type="NCBI Taxonomy" id="1265827"/>
    <lineage>
        <taxon>Bacteria</taxon>
        <taxon>Bacillati</taxon>
        <taxon>Bacillota</taxon>
        <taxon>Bacilli</taxon>
        <taxon>Bacillales</taxon>
        <taxon>Listeriaceae</taxon>
        <taxon>Listeria</taxon>
    </lineage>
</organism>
<feature type="transmembrane region" description="Helical" evidence="1">
    <location>
        <begin position="96"/>
        <end position="113"/>
    </location>
</feature>
<feature type="transmembrane region" description="Helical" evidence="1">
    <location>
        <begin position="38"/>
        <end position="63"/>
    </location>
</feature>
<evidence type="ECO:0000256" key="1">
    <source>
        <dbReference type="SAM" id="Phobius"/>
    </source>
</evidence>
<dbReference type="RefSeq" id="WP_036107554.1">
    <property type="nucleotide sequence ID" value="NZ_AODG01000015.1"/>
</dbReference>
<feature type="transmembrane region" description="Helical" evidence="1">
    <location>
        <begin position="70"/>
        <end position="90"/>
    </location>
</feature>
<evidence type="ECO:0000313" key="3">
    <source>
        <dbReference type="Proteomes" id="UP000019251"/>
    </source>
</evidence>
<protein>
    <submittedName>
        <fullName evidence="2">Uncharacterized protein</fullName>
    </submittedName>
</protein>
<comment type="caution">
    <text evidence="2">The sequence shown here is derived from an EMBL/GenBank/DDBJ whole genome shotgun (WGS) entry which is preliminary data.</text>
</comment>
<dbReference type="AlphaFoldDB" id="A0A829R3N7"/>
<keyword evidence="1" id="KW-1133">Transmembrane helix</keyword>
<reference evidence="2 3" key="1">
    <citation type="submission" date="2012-12" db="EMBL/GenBank/DDBJ databases">
        <title>Novel taxa of Listeriaceae from agricultural environments in the United States.</title>
        <authorList>
            <person name="den Bakker H.C."/>
            <person name="Allred A."/>
            <person name="Warchocki S."/>
            <person name="Wright E.M."/>
            <person name="Burrell A."/>
            <person name="Nightingale K.K."/>
            <person name="Kephart D."/>
            <person name="Wiedmann M."/>
        </authorList>
    </citation>
    <scope>NUCLEOTIDE SEQUENCE [LARGE SCALE GENOMIC DNA]</scope>
    <source>
        <strain evidence="2 3">FSL F6-1183</strain>
    </source>
</reference>